<reference evidence="2 3" key="1">
    <citation type="submission" date="2020-04" db="EMBL/GenBank/DDBJ databases">
        <authorList>
            <person name="Laetsch R D."/>
            <person name="Stevens L."/>
            <person name="Kumar S."/>
            <person name="Blaxter L. M."/>
        </authorList>
    </citation>
    <scope>NUCLEOTIDE SEQUENCE [LARGE SCALE GENOMIC DNA]</scope>
</reference>
<keyword evidence="1" id="KW-1133">Transmembrane helix</keyword>
<evidence type="ECO:0000313" key="3">
    <source>
        <dbReference type="Proteomes" id="UP000494206"/>
    </source>
</evidence>
<dbReference type="AlphaFoldDB" id="A0A8S1EUU4"/>
<evidence type="ECO:0000313" key="2">
    <source>
        <dbReference type="EMBL" id="CAB3405705.1"/>
    </source>
</evidence>
<gene>
    <name evidence="2" type="ORF">CBOVIS_LOCUS7870</name>
</gene>
<protein>
    <submittedName>
        <fullName evidence="2">Uncharacterized protein</fullName>
    </submittedName>
</protein>
<feature type="transmembrane region" description="Helical" evidence="1">
    <location>
        <begin position="285"/>
        <end position="310"/>
    </location>
</feature>
<name>A0A8S1EUU4_9PELO</name>
<comment type="caution">
    <text evidence="2">The sequence shown here is derived from an EMBL/GenBank/DDBJ whole genome shotgun (WGS) entry which is preliminary data.</text>
</comment>
<sequence>MTDRSIPLRIPRVSISKASSPLSAWRYESPFTDQTSPSYIVDHLNTRRLTEIDPYLSLRSPRLDYSAMPSHVTYNSVPLRIRTAFSPTKSGRDFASNYPVTAQICGLTPPRIADPAEIQEELTTNSESDDSPKSNHDVDRLALFNNSSLSYQRICFLISRYPAVALCLVSMWMMWGRGLELNSVNKNEHIAHILAFTTSVFVLSCQVLLSASHHNSYKTAKLLSNFYHFANITTIMISITAIVFSAISFSNVKSVNREKDICRQMDINYTGNPDGECFSPYERTVFLSIIIGSASLIIVLFVFSIGYGVVGQALMKNKRQTQFKMYAAAQDNAEFRY</sequence>
<accession>A0A8S1EUU4</accession>
<dbReference type="OrthoDB" id="5799294at2759"/>
<organism evidence="2 3">
    <name type="scientific">Caenorhabditis bovis</name>
    <dbReference type="NCBI Taxonomy" id="2654633"/>
    <lineage>
        <taxon>Eukaryota</taxon>
        <taxon>Metazoa</taxon>
        <taxon>Ecdysozoa</taxon>
        <taxon>Nematoda</taxon>
        <taxon>Chromadorea</taxon>
        <taxon>Rhabditida</taxon>
        <taxon>Rhabditina</taxon>
        <taxon>Rhabditomorpha</taxon>
        <taxon>Rhabditoidea</taxon>
        <taxon>Rhabditidae</taxon>
        <taxon>Peloderinae</taxon>
        <taxon>Caenorhabditis</taxon>
    </lineage>
</organism>
<evidence type="ECO:0000256" key="1">
    <source>
        <dbReference type="SAM" id="Phobius"/>
    </source>
</evidence>
<feature type="transmembrane region" description="Helical" evidence="1">
    <location>
        <begin position="229"/>
        <end position="249"/>
    </location>
</feature>
<feature type="transmembrane region" description="Helical" evidence="1">
    <location>
        <begin position="154"/>
        <end position="175"/>
    </location>
</feature>
<proteinExistence type="predicted"/>
<dbReference type="EMBL" id="CADEPM010000005">
    <property type="protein sequence ID" value="CAB3405705.1"/>
    <property type="molecule type" value="Genomic_DNA"/>
</dbReference>
<keyword evidence="1" id="KW-0812">Transmembrane</keyword>
<feature type="transmembrane region" description="Helical" evidence="1">
    <location>
        <begin position="190"/>
        <end position="209"/>
    </location>
</feature>
<keyword evidence="3" id="KW-1185">Reference proteome</keyword>
<keyword evidence="1" id="KW-0472">Membrane</keyword>
<dbReference type="Proteomes" id="UP000494206">
    <property type="component" value="Unassembled WGS sequence"/>
</dbReference>